<reference evidence="2" key="1">
    <citation type="submission" date="2015-04" db="EMBL/GenBank/DDBJ databases">
        <title>The genome sequence of the plant pathogenic Rhizarian Plasmodiophora brassicae reveals insights in its biotrophic life cycle and the origin of chitin synthesis.</title>
        <authorList>
            <person name="Schwelm A."/>
            <person name="Fogelqvist J."/>
            <person name="Knaust A."/>
            <person name="Julke S."/>
            <person name="Lilja T."/>
            <person name="Dhandapani V."/>
            <person name="Bonilla-Rosso G."/>
            <person name="Karlsson M."/>
            <person name="Shevchenko A."/>
            <person name="Choi S.R."/>
            <person name="Kim H.G."/>
            <person name="Park J.Y."/>
            <person name="Lim Y.P."/>
            <person name="Ludwig-Muller J."/>
            <person name="Dixelius C."/>
        </authorList>
    </citation>
    <scope>NUCLEOTIDE SEQUENCE</scope>
    <source>
        <tissue evidence="2">Potato root galls</tissue>
    </source>
</reference>
<accession>A0A0H5R6B5</accession>
<proteinExistence type="predicted"/>
<name>A0A0H5R6B5_9EUKA</name>
<keyword evidence="1" id="KW-0812">Transmembrane</keyword>
<feature type="transmembrane region" description="Helical" evidence="1">
    <location>
        <begin position="169"/>
        <end position="188"/>
    </location>
</feature>
<dbReference type="Pfam" id="PF05753">
    <property type="entry name" value="TRAP_beta"/>
    <property type="match status" value="1"/>
</dbReference>
<feature type="transmembrane region" description="Helical" evidence="1">
    <location>
        <begin position="13"/>
        <end position="31"/>
    </location>
</feature>
<sequence length="210" mass="23066">AITHRSFLVDMEITGIATLTVVMFLTLFVFTSADDDAVSPSPVLVYMEFAQSRGPLGVGQTFGVKYTVSNIGEEDVDIVSIDGLIWSGLKHDVSRDEYSQTVPKLGGQVVVNCHITPQQEGAMKSVPAEIAFRVKDGPVRKVLSSDIGTVTVLSADEYHQATHKFVKEYTVFAGIASFMTLMPLYVILSDYFFYTHGFPNKVISSVKKNK</sequence>
<keyword evidence="1" id="KW-1133">Transmembrane helix</keyword>
<evidence type="ECO:0000256" key="1">
    <source>
        <dbReference type="SAM" id="Phobius"/>
    </source>
</evidence>
<dbReference type="AlphaFoldDB" id="A0A0H5R6B5"/>
<feature type="non-terminal residue" evidence="2">
    <location>
        <position position="1"/>
    </location>
</feature>
<evidence type="ECO:0008006" key="3">
    <source>
        <dbReference type="Google" id="ProtNLM"/>
    </source>
</evidence>
<protein>
    <recommendedName>
        <fullName evidence="3">Translocon-associated protein subunit beta</fullName>
    </recommendedName>
</protein>
<dbReference type="EMBL" id="HACM01008840">
    <property type="protein sequence ID" value="CRZ09282.1"/>
    <property type="molecule type" value="Transcribed_RNA"/>
</dbReference>
<organism evidence="2">
    <name type="scientific">Spongospora subterranea</name>
    <dbReference type="NCBI Taxonomy" id="70186"/>
    <lineage>
        <taxon>Eukaryota</taxon>
        <taxon>Sar</taxon>
        <taxon>Rhizaria</taxon>
        <taxon>Endomyxa</taxon>
        <taxon>Phytomyxea</taxon>
        <taxon>Plasmodiophorida</taxon>
        <taxon>Plasmodiophoridae</taxon>
        <taxon>Spongospora</taxon>
    </lineage>
</organism>
<evidence type="ECO:0000313" key="2">
    <source>
        <dbReference type="EMBL" id="CRZ09282.1"/>
    </source>
</evidence>
<keyword evidence="1" id="KW-0472">Membrane</keyword>